<feature type="region of interest" description="Disordered" evidence="6">
    <location>
        <begin position="249"/>
        <end position="273"/>
    </location>
</feature>
<protein>
    <submittedName>
        <fullName evidence="7">Uncharacterized protein</fullName>
    </submittedName>
</protein>
<gene>
    <name evidence="7" type="ORF">VTK73DRAFT_3484</name>
</gene>
<keyword evidence="2" id="KW-0862">Zinc</keyword>
<keyword evidence="5" id="KW-0539">Nucleus</keyword>
<evidence type="ECO:0000256" key="5">
    <source>
        <dbReference type="ARBA" id="ARBA00023242"/>
    </source>
</evidence>
<name>A0ABR3VHR3_9PEZI</name>
<evidence type="ECO:0000256" key="6">
    <source>
        <dbReference type="SAM" id="MobiDB-lite"/>
    </source>
</evidence>
<dbReference type="EMBL" id="JAZHXJ010002076">
    <property type="protein sequence ID" value="KAL1841425.1"/>
    <property type="molecule type" value="Genomic_DNA"/>
</dbReference>
<dbReference type="PANTHER" id="PTHR47660">
    <property type="entry name" value="TRANSCRIPTION FACTOR WITH C2H2 AND ZN(2)-CYS(6) DNA BINDING DOMAIN (EUROFUNG)-RELATED-RELATED"/>
    <property type="match status" value="1"/>
</dbReference>
<keyword evidence="1" id="KW-0479">Metal-binding</keyword>
<keyword evidence="8" id="KW-1185">Reference proteome</keyword>
<evidence type="ECO:0000313" key="7">
    <source>
        <dbReference type="EMBL" id="KAL1841425.1"/>
    </source>
</evidence>
<dbReference type="Proteomes" id="UP001586593">
    <property type="component" value="Unassembled WGS sequence"/>
</dbReference>
<evidence type="ECO:0000256" key="3">
    <source>
        <dbReference type="ARBA" id="ARBA00023015"/>
    </source>
</evidence>
<comment type="caution">
    <text evidence="7">The sequence shown here is derived from an EMBL/GenBank/DDBJ whole genome shotgun (WGS) entry which is preliminary data.</text>
</comment>
<sequence length="412" mass="45056">MDARAQRIAKLILHTLKSYPVMLLRHNTLPPFLHPSTIAIAASNADNAMEPLNNCMSLVHMISSGVRGSRKLFWKNVRLECERLCQENAASTKWGLLATMQALAIYILTRLEEGETDDNNLDALLLTTMSIMSRRFSSRELREVVRPASPSSQQSLEAVWQDWLLEESCRRLCMVCQIVNMLVYFEPAETCNQRPGLILEPLPGRKQLWEAPDAHAWKAETEKDPGALAAFALDRSGELVRLDKAQRRCRSSSGGDGGCQGASDVAPPHRSAPDWEEWCSGMDGFVETSVGAPTTMPAERSGVLPSVPCAPSVVSVASLLSLGTQPKPRVQLSWQDNYVSFGMSDPPGPQRVVRGGATTCSGAGGWWGFHAGRRVRNCSKRLDGSLDDDGAGAKMRSLESQGMVIPRALVDA</sequence>
<evidence type="ECO:0000256" key="2">
    <source>
        <dbReference type="ARBA" id="ARBA00022833"/>
    </source>
</evidence>
<organism evidence="7 8">
    <name type="scientific">Phialemonium thermophilum</name>
    <dbReference type="NCBI Taxonomy" id="223376"/>
    <lineage>
        <taxon>Eukaryota</taxon>
        <taxon>Fungi</taxon>
        <taxon>Dikarya</taxon>
        <taxon>Ascomycota</taxon>
        <taxon>Pezizomycotina</taxon>
        <taxon>Sordariomycetes</taxon>
        <taxon>Sordariomycetidae</taxon>
        <taxon>Cephalothecales</taxon>
        <taxon>Cephalothecaceae</taxon>
        <taxon>Phialemonium</taxon>
    </lineage>
</organism>
<keyword evidence="4" id="KW-0804">Transcription</keyword>
<evidence type="ECO:0000313" key="8">
    <source>
        <dbReference type="Proteomes" id="UP001586593"/>
    </source>
</evidence>
<reference evidence="7 8" key="1">
    <citation type="journal article" date="2024" name="Commun. Biol.">
        <title>Comparative genomic analysis of thermophilic fungi reveals convergent evolutionary adaptations and gene losses.</title>
        <authorList>
            <person name="Steindorff A.S."/>
            <person name="Aguilar-Pontes M.V."/>
            <person name="Robinson A.J."/>
            <person name="Andreopoulos B."/>
            <person name="LaButti K."/>
            <person name="Kuo A."/>
            <person name="Mondo S."/>
            <person name="Riley R."/>
            <person name="Otillar R."/>
            <person name="Haridas S."/>
            <person name="Lipzen A."/>
            <person name="Grimwood J."/>
            <person name="Schmutz J."/>
            <person name="Clum A."/>
            <person name="Reid I.D."/>
            <person name="Moisan M.C."/>
            <person name="Butler G."/>
            <person name="Nguyen T.T.M."/>
            <person name="Dewar K."/>
            <person name="Conant G."/>
            <person name="Drula E."/>
            <person name="Henrissat B."/>
            <person name="Hansel C."/>
            <person name="Singer S."/>
            <person name="Hutchinson M.I."/>
            <person name="de Vries R.P."/>
            <person name="Natvig D.O."/>
            <person name="Powell A.J."/>
            <person name="Tsang A."/>
            <person name="Grigoriev I.V."/>
        </authorList>
    </citation>
    <scope>NUCLEOTIDE SEQUENCE [LARGE SCALE GENOMIC DNA]</scope>
    <source>
        <strain evidence="7 8">ATCC 24622</strain>
    </source>
</reference>
<keyword evidence="3" id="KW-0805">Transcription regulation</keyword>
<evidence type="ECO:0000256" key="1">
    <source>
        <dbReference type="ARBA" id="ARBA00022723"/>
    </source>
</evidence>
<evidence type="ECO:0000256" key="4">
    <source>
        <dbReference type="ARBA" id="ARBA00023163"/>
    </source>
</evidence>
<dbReference type="PANTHER" id="PTHR47660:SF3">
    <property type="entry name" value="FINGER DOMAIN PROTEIN, PUTATIVE (AFU_ORTHOLOGUE AFUA_4G03310)-RELATED"/>
    <property type="match status" value="1"/>
</dbReference>
<accession>A0ABR3VHR3</accession>
<proteinExistence type="predicted"/>